<dbReference type="Proteomes" id="UP000598146">
    <property type="component" value="Unassembled WGS sequence"/>
</dbReference>
<feature type="transmembrane region" description="Helical" evidence="2">
    <location>
        <begin position="65"/>
        <end position="83"/>
    </location>
</feature>
<reference evidence="3" key="1">
    <citation type="submission" date="2020-11" db="EMBL/GenBank/DDBJ databases">
        <title>Isolation and identification of active actinomycetes.</title>
        <authorList>
            <person name="Sun X."/>
        </authorList>
    </citation>
    <scope>NUCLEOTIDE SEQUENCE</scope>
    <source>
        <strain evidence="3">NEAU-A11</strain>
    </source>
</reference>
<evidence type="ECO:0000313" key="4">
    <source>
        <dbReference type="Proteomes" id="UP000598146"/>
    </source>
</evidence>
<dbReference type="AlphaFoldDB" id="A0A931FY29"/>
<accession>A0A931FY29</accession>
<feature type="compositionally biased region" description="Polar residues" evidence="1">
    <location>
        <begin position="296"/>
        <end position="310"/>
    </location>
</feature>
<feature type="transmembrane region" description="Helical" evidence="2">
    <location>
        <begin position="37"/>
        <end position="58"/>
    </location>
</feature>
<dbReference type="RefSeq" id="WP_196414945.1">
    <property type="nucleotide sequence ID" value="NZ_JADQTO010000007.1"/>
</dbReference>
<proteinExistence type="predicted"/>
<keyword evidence="2" id="KW-0812">Transmembrane</keyword>
<evidence type="ECO:0000313" key="3">
    <source>
        <dbReference type="EMBL" id="MBG0563145.1"/>
    </source>
</evidence>
<keyword evidence="2" id="KW-0472">Membrane</keyword>
<comment type="caution">
    <text evidence="3">The sequence shown here is derived from an EMBL/GenBank/DDBJ whole genome shotgun (WGS) entry which is preliminary data.</text>
</comment>
<feature type="region of interest" description="Disordered" evidence="1">
    <location>
        <begin position="285"/>
        <end position="411"/>
    </location>
</feature>
<dbReference type="EMBL" id="JADQTO010000007">
    <property type="protein sequence ID" value="MBG0563145.1"/>
    <property type="molecule type" value="Genomic_DNA"/>
</dbReference>
<feature type="compositionally biased region" description="Low complexity" evidence="1">
    <location>
        <begin position="380"/>
        <end position="391"/>
    </location>
</feature>
<evidence type="ECO:0000256" key="1">
    <source>
        <dbReference type="SAM" id="MobiDB-lite"/>
    </source>
</evidence>
<protein>
    <submittedName>
        <fullName evidence="3">Uncharacterized protein</fullName>
    </submittedName>
</protein>
<keyword evidence="4" id="KW-1185">Reference proteome</keyword>
<name>A0A931FY29_9ACTN</name>
<feature type="region of interest" description="Disordered" evidence="1">
    <location>
        <begin position="224"/>
        <end position="248"/>
    </location>
</feature>
<gene>
    <name evidence="3" type="ORF">I4J89_16980</name>
</gene>
<sequence length="411" mass="42229">MRHLRSILYALVLAPAIWVLAGVGFTHDLTSRGRELFAAESISGLLLLIFAGILYAILAFAPVSPAGPVLAGAAFLAVTIWAWNSPDAYAGLWAPEVSKAGFDLSRPGYGLAALLAIPLLGTALSARRWARYEPPVLPIIGEVARFRGAAKVPGIPVSIAETTVLRTGRAGEPAVPVAAAGSADETVAMPTASALAAASALPDDRTVAMPAAPAMADDRTIATPTAPAMPDDRTIATPTAPTAPDDRTIAMPAADSDGAWDPTIAVRTPEAEPTTVFVVSDDETTAVAARPAPSGSKASPNNPVITTNPEKSPGEPAEDSTTVLPSTKPDEATTRLPEPADDEETHRLTKPIEPATIAQDAVAAPPAKSDEPANLPEDPATPLTLPSPAAANGDEPTTYIPAQRHPSPAEA</sequence>
<evidence type="ECO:0000256" key="2">
    <source>
        <dbReference type="SAM" id="Phobius"/>
    </source>
</evidence>
<feature type="transmembrane region" description="Helical" evidence="2">
    <location>
        <begin position="7"/>
        <end position="25"/>
    </location>
</feature>
<keyword evidence="2" id="KW-1133">Transmembrane helix</keyword>
<organism evidence="3 4">
    <name type="scientific">Actinoplanes aureus</name>
    <dbReference type="NCBI Taxonomy" id="2792083"/>
    <lineage>
        <taxon>Bacteria</taxon>
        <taxon>Bacillati</taxon>
        <taxon>Actinomycetota</taxon>
        <taxon>Actinomycetes</taxon>
        <taxon>Micromonosporales</taxon>
        <taxon>Micromonosporaceae</taxon>
        <taxon>Actinoplanes</taxon>
    </lineage>
</organism>